<evidence type="ECO:0000256" key="1">
    <source>
        <dbReference type="SAM" id="SignalP"/>
    </source>
</evidence>
<name>A0A327M854_9PROT</name>
<reference evidence="3" key="1">
    <citation type="submission" date="2018-06" db="EMBL/GenBank/DDBJ databases">
        <authorList>
            <person name="Khan S.A."/>
        </authorList>
    </citation>
    <scope>NUCLEOTIDE SEQUENCE [LARGE SCALE GENOMIC DNA]</scope>
    <source>
        <strain evidence="3">DB-1506</strain>
    </source>
</reference>
<feature type="signal peptide" evidence="1">
    <location>
        <begin position="1"/>
        <end position="27"/>
    </location>
</feature>
<accession>A0A327M854</accession>
<proteinExistence type="predicted"/>
<evidence type="ECO:0000313" key="3">
    <source>
        <dbReference type="Proteomes" id="UP000249065"/>
    </source>
</evidence>
<dbReference type="Proteomes" id="UP000249065">
    <property type="component" value="Unassembled WGS sequence"/>
</dbReference>
<feature type="chain" id="PRO_5016429622" description="Lipoprotein" evidence="1">
    <location>
        <begin position="28"/>
        <end position="176"/>
    </location>
</feature>
<sequence length="176" mass="18275">MPRSASLPRPPVPALLALLLLLPGCQALLTETTSTVAGILGASVADGVGADPAVTTGIGLGVQALGRAGLQYAQRRTHRAEQDRIAAAAGPLPVGGTAAWKTNHTIPVEPNEQGQVAVSRVISAGALDCKEIVFSIEEGSGKDLTRAFYLAAICRDGDRWKWASAEPATERWGSLQ</sequence>
<organism evidence="2 3">
    <name type="scientific">Roseicella frigidaeris</name>
    <dbReference type="NCBI Taxonomy" id="2230885"/>
    <lineage>
        <taxon>Bacteria</taxon>
        <taxon>Pseudomonadati</taxon>
        <taxon>Pseudomonadota</taxon>
        <taxon>Alphaproteobacteria</taxon>
        <taxon>Acetobacterales</taxon>
        <taxon>Roseomonadaceae</taxon>
        <taxon>Roseicella</taxon>
    </lineage>
</organism>
<gene>
    <name evidence="2" type="ORF">DOO78_12300</name>
</gene>
<keyword evidence="1" id="KW-0732">Signal</keyword>
<dbReference type="OrthoDB" id="7351360at2"/>
<dbReference type="RefSeq" id="WP_111470131.1">
    <property type="nucleotide sequence ID" value="NZ_QLIX01000007.1"/>
</dbReference>
<evidence type="ECO:0008006" key="4">
    <source>
        <dbReference type="Google" id="ProtNLM"/>
    </source>
</evidence>
<evidence type="ECO:0000313" key="2">
    <source>
        <dbReference type="EMBL" id="RAI58909.1"/>
    </source>
</evidence>
<protein>
    <recommendedName>
        <fullName evidence="4">Lipoprotein</fullName>
    </recommendedName>
</protein>
<comment type="caution">
    <text evidence="2">The sequence shown here is derived from an EMBL/GenBank/DDBJ whole genome shotgun (WGS) entry which is preliminary data.</text>
</comment>
<keyword evidence="3" id="KW-1185">Reference proteome</keyword>
<dbReference type="EMBL" id="QLIX01000007">
    <property type="protein sequence ID" value="RAI58909.1"/>
    <property type="molecule type" value="Genomic_DNA"/>
</dbReference>
<dbReference type="AlphaFoldDB" id="A0A327M854"/>